<feature type="region of interest" description="Disordered" evidence="5">
    <location>
        <begin position="1"/>
        <end position="20"/>
    </location>
</feature>
<evidence type="ECO:0000313" key="7">
    <source>
        <dbReference type="RefSeq" id="XP_020550706.1"/>
    </source>
</evidence>
<evidence type="ECO:0000256" key="4">
    <source>
        <dbReference type="ARBA" id="ARBA00025740"/>
    </source>
</evidence>
<evidence type="ECO:0000313" key="6">
    <source>
        <dbReference type="Proteomes" id="UP000504604"/>
    </source>
</evidence>
<dbReference type="InterPro" id="IPR036322">
    <property type="entry name" value="WD40_repeat_dom_sf"/>
</dbReference>
<dbReference type="GO" id="GO:0034045">
    <property type="term" value="C:phagophore assembly site membrane"/>
    <property type="evidence" value="ECO:0007669"/>
    <property type="project" value="UniProtKB-SubCell"/>
</dbReference>
<evidence type="ECO:0000256" key="1">
    <source>
        <dbReference type="ARBA" id="ARBA00004623"/>
    </source>
</evidence>
<evidence type="ECO:0000256" key="5">
    <source>
        <dbReference type="SAM" id="MobiDB-lite"/>
    </source>
</evidence>
<dbReference type="AlphaFoldDB" id="A0A8M8V3P4"/>
<dbReference type="InterPro" id="IPR048720">
    <property type="entry name" value="PROPPIN"/>
</dbReference>
<keyword evidence="6" id="KW-1185">Reference proteome</keyword>
<keyword evidence="2" id="KW-0853">WD repeat</keyword>
<comment type="subcellular location">
    <subcellularLocation>
        <location evidence="1">Preautophagosomal structure membrane</location>
        <topology evidence="1">Peripheral membrane protein</topology>
    </subcellularLocation>
</comment>
<dbReference type="InterPro" id="IPR001680">
    <property type="entry name" value="WD40_rpt"/>
</dbReference>
<name>A0A8M8V3P4_SESIN</name>
<evidence type="ECO:0000256" key="3">
    <source>
        <dbReference type="ARBA" id="ARBA00022737"/>
    </source>
</evidence>
<dbReference type="Gene3D" id="2.130.10.10">
    <property type="entry name" value="YVTN repeat-like/Quinoprotein amine dehydrogenase"/>
    <property type="match status" value="1"/>
</dbReference>
<organism evidence="6 7">
    <name type="scientific">Sesamum indicum</name>
    <name type="common">Oriental sesame</name>
    <name type="synonym">Sesamum orientale</name>
    <dbReference type="NCBI Taxonomy" id="4182"/>
    <lineage>
        <taxon>Eukaryota</taxon>
        <taxon>Viridiplantae</taxon>
        <taxon>Streptophyta</taxon>
        <taxon>Embryophyta</taxon>
        <taxon>Tracheophyta</taxon>
        <taxon>Spermatophyta</taxon>
        <taxon>Magnoliopsida</taxon>
        <taxon>eudicotyledons</taxon>
        <taxon>Gunneridae</taxon>
        <taxon>Pentapetalae</taxon>
        <taxon>asterids</taxon>
        <taxon>lamiids</taxon>
        <taxon>Lamiales</taxon>
        <taxon>Pedaliaceae</taxon>
        <taxon>Sesamum</taxon>
    </lineage>
</organism>
<evidence type="ECO:0000256" key="2">
    <source>
        <dbReference type="ARBA" id="ARBA00022574"/>
    </source>
</evidence>
<dbReference type="GeneID" id="105164505"/>
<dbReference type="Pfam" id="PF21032">
    <property type="entry name" value="PROPPIN"/>
    <property type="match status" value="1"/>
</dbReference>
<dbReference type="PANTHER" id="PTHR11227">
    <property type="entry name" value="WD-REPEAT PROTEIN INTERACTING WITH PHOSPHOINOSIDES WIPI -RELATED"/>
    <property type="match status" value="1"/>
</dbReference>
<dbReference type="SMART" id="SM00320">
    <property type="entry name" value="WD40"/>
    <property type="match status" value="3"/>
</dbReference>
<accession>A0A8M8V3P4</accession>
<gene>
    <name evidence="7" type="primary">LOC105164505</name>
</gene>
<dbReference type="SUPFAM" id="SSF50978">
    <property type="entry name" value="WD40 repeat-like"/>
    <property type="match status" value="1"/>
</dbReference>
<reference evidence="7" key="1">
    <citation type="submission" date="2025-08" db="UniProtKB">
        <authorList>
            <consortium name="RefSeq"/>
        </authorList>
    </citation>
    <scope>IDENTIFICATION</scope>
</reference>
<dbReference type="Proteomes" id="UP000504604">
    <property type="component" value="Linkage group LG6"/>
</dbReference>
<comment type="similarity">
    <text evidence="4">Belongs to the WD repeat PROPPIN family.</text>
</comment>
<proteinExistence type="inferred from homology"/>
<dbReference type="RefSeq" id="XP_020550706.1">
    <property type="nucleotide sequence ID" value="XM_020695047.1"/>
</dbReference>
<sequence>MASSSTAAGPSIRHPRNPDATLPPSIVHLSFNHLRSLFAVGTTDGYMIFNTNSFVLTRHRYFPQHDRHGDFAIVQMDLDTRKFALVCGLNLNRVRIWDDAEREFMGWIEFHSEVKSFRLWQNRLVAVTMQKVLIYNIIGFLYLHEIETGPNPKGLCEVSHSEQMVLVCLGSDKGEVSVVHYSLRSNTSTLIKAHDSDVACLALSYDGRLLATAGTEGTLVRVFDASDGRLLQELRRDSEGAEIHSLCFSYDAELLAVSCNKGAVHIFRLNTGSSSMETDGPQEAEQNNISLSRLSSFKGILSNSFSSKWPMAQFRVPEDIQHIVEFGHQTNTILIGGTNGRWGDDSNGMPQLPSARTGLVSTLWLDFVGNSLDCECISLVENCK</sequence>
<dbReference type="OrthoDB" id="1667587at2759"/>
<keyword evidence="3" id="KW-0677">Repeat</keyword>
<protein>
    <submittedName>
        <fullName evidence="7">Autophagy-related protein 18a-like isoform X1</fullName>
    </submittedName>
</protein>
<dbReference type="InterPro" id="IPR015943">
    <property type="entry name" value="WD40/YVTN_repeat-like_dom_sf"/>
</dbReference>